<dbReference type="PROSITE" id="PS50006">
    <property type="entry name" value="FHA_DOMAIN"/>
    <property type="match status" value="1"/>
</dbReference>
<feature type="transmembrane region" description="Helical" evidence="2">
    <location>
        <begin position="151"/>
        <end position="171"/>
    </location>
</feature>
<dbReference type="Proteomes" id="UP001374893">
    <property type="component" value="Chromosome"/>
</dbReference>
<dbReference type="InterPro" id="IPR000253">
    <property type="entry name" value="FHA_dom"/>
</dbReference>
<feature type="region of interest" description="Disordered" evidence="1">
    <location>
        <begin position="103"/>
        <end position="143"/>
    </location>
</feature>
<dbReference type="InterPro" id="IPR008984">
    <property type="entry name" value="SMAD_FHA_dom_sf"/>
</dbReference>
<keyword evidence="5" id="KW-1185">Reference proteome</keyword>
<accession>A0ABN6HFJ2</accession>
<feature type="domain" description="FHA" evidence="3">
    <location>
        <begin position="25"/>
        <end position="74"/>
    </location>
</feature>
<dbReference type="SMART" id="SM00240">
    <property type="entry name" value="FHA"/>
    <property type="match status" value="1"/>
</dbReference>
<feature type="compositionally biased region" description="Basic and acidic residues" evidence="1">
    <location>
        <begin position="103"/>
        <end position="118"/>
    </location>
</feature>
<keyword evidence="2" id="KW-0812">Transmembrane</keyword>
<dbReference type="RefSeq" id="WP_338686499.1">
    <property type="nucleotide sequence ID" value="NZ_AP024702.1"/>
</dbReference>
<dbReference type="SUPFAM" id="SSF49879">
    <property type="entry name" value="SMAD/FHA domain"/>
    <property type="match status" value="1"/>
</dbReference>
<evidence type="ECO:0000259" key="3">
    <source>
        <dbReference type="PROSITE" id="PS50006"/>
    </source>
</evidence>
<evidence type="ECO:0000313" key="5">
    <source>
        <dbReference type="Proteomes" id="UP001374893"/>
    </source>
</evidence>
<dbReference type="Gene3D" id="2.60.200.20">
    <property type="match status" value="1"/>
</dbReference>
<feature type="compositionally biased region" description="Low complexity" evidence="1">
    <location>
        <begin position="191"/>
        <end position="208"/>
    </location>
</feature>
<gene>
    <name evidence="4" type="ORF">HAHE_36680</name>
</gene>
<dbReference type="Pfam" id="PF00498">
    <property type="entry name" value="FHA"/>
    <property type="match status" value="1"/>
</dbReference>
<feature type="region of interest" description="Disordered" evidence="1">
    <location>
        <begin position="181"/>
        <end position="208"/>
    </location>
</feature>
<evidence type="ECO:0000313" key="4">
    <source>
        <dbReference type="EMBL" id="BCX49760.1"/>
    </source>
</evidence>
<proteinExistence type="predicted"/>
<protein>
    <submittedName>
        <fullName evidence="4">Phosphopeptide-binding protein</fullName>
    </submittedName>
</protein>
<organism evidence="4 5">
    <name type="scientific">Haloferula helveola</name>
    <dbReference type="NCBI Taxonomy" id="490095"/>
    <lineage>
        <taxon>Bacteria</taxon>
        <taxon>Pseudomonadati</taxon>
        <taxon>Verrucomicrobiota</taxon>
        <taxon>Verrucomicrobiia</taxon>
        <taxon>Verrucomicrobiales</taxon>
        <taxon>Verrucomicrobiaceae</taxon>
        <taxon>Haloferula</taxon>
    </lineage>
</organism>
<sequence length="208" mass="22535">MPRVTITIPDKNAQPYRFALDRKSVTLGRGSENDIVIDCSSISVHHAVMERIEGGYQLRDLGSTNGTKYKGKARDIIELTDGISAKIGDVAFDFSLTADEQLELAKERPDGESPIIREEPEETDEPKRKKAAAPARKPPAPVTPPSPAASFFMTILFFVLAAGAFFIGLSIRYSKENPGRSMVADIKNGVPPQEAPAEPAEDAPTPAE</sequence>
<evidence type="ECO:0000256" key="1">
    <source>
        <dbReference type="SAM" id="MobiDB-lite"/>
    </source>
</evidence>
<reference evidence="4 5" key="1">
    <citation type="submission" date="2021-06" db="EMBL/GenBank/DDBJ databases">
        <title>Complete genome of Haloferula helveola possessing various polysaccharide degrading enzymes.</title>
        <authorList>
            <person name="Takami H."/>
            <person name="Huang C."/>
            <person name="Hamasaki K."/>
        </authorList>
    </citation>
    <scope>NUCLEOTIDE SEQUENCE [LARGE SCALE GENOMIC DNA]</scope>
    <source>
        <strain evidence="4 5">CN-1</strain>
    </source>
</reference>
<keyword evidence="2" id="KW-1133">Transmembrane helix</keyword>
<evidence type="ECO:0000256" key="2">
    <source>
        <dbReference type="SAM" id="Phobius"/>
    </source>
</evidence>
<name>A0ABN6HFJ2_9BACT</name>
<keyword evidence="2" id="KW-0472">Membrane</keyword>
<dbReference type="EMBL" id="AP024702">
    <property type="protein sequence ID" value="BCX49760.1"/>
    <property type="molecule type" value="Genomic_DNA"/>
</dbReference>